<sequence>MNNSGASESTEIASHVSNTQHTSRIATSKRNYDQPAVQDIENQNMQVAIEVETPIVMATSFNQQQHTVQDIENPSLEEFNAAPPNFVQQQHTVQDNDPNQNNCEGVDSAAPSVSLRLSIQDNGSEILEEFDVAPPNFVQQQHTGQDNDPDQNSEGIVAASTSVSIQANESQTSEAQGTGNPSALDIESMYRAALVGDWAAAKKLLKKDPTLASKERNCYLPDRETERKWYRPLHVAIALKHDKFALKLIKMMKVEDLTLGDSNELTACSYAAASGKLDIAKVMLEKNPDIVKKHMREELIFFAILSGKSEMVSFFLERTGVDCSRKEGWLDLLQNAIDSKMNGVALKILERDGSLATMSNERGTALHVLARQDISAASTGKPAMAVASNFGTTLKGAKMYGMIAKTPISLCN</sequence>
<proteinExistence type="predicted"/>
<organism evidence="2 3">
    <name type="scientific">Perilla frutescens var. hirtella</name>
    <name type="common">Perilla citriodora</name>
    <name type="synonym">Perilla setoyensis</name>
    <dbReference type="NCBI Taxonomy" id="608512"/>
    <lineage>
        <taxon>Eukaryota</taxon>
        <taxon>Viridiplantae</taxon>
        <taxon>Streptophyta</taxon>
        <taxon>Embryophyta</taxon>
        <taxon>Tracheophyta</taxon>
        <taxon>Spermatophyta</taxon>
        <taxon>Magnoliopsida</taxon>
        <taxon>eudicotyledons</taxon>
        <taxon>Gunneridae</taxon>
        <taxon>Pentapetalae</taxon>
        <taxon>asterids</taxon>
        <taxon>lamiids</taxon>
        <taxon>Lamiales</taxon>
        <taxon>Lamiaceae</taxon>
        <taxon>Nepetoideae</taxon>
        <taxon>Elsholtzieae</taxon>
        <taxon>Perilla</taxon>
    </lineage>
</organism>
<dbReference type="PANTHER" id="PTHR24121:SF21">
    <property type="entry name" value="ANKYRIN REPEAT FAMILY PROTEIN"/>
    <property type="match status" value="1"/>
</dbReference>
<gene>
    <name evidence="2" type="ORF">C2S53_019259</name>
</gene>
<dbReference type="Pfam" id="PF12796">
    <property type="entry name" value="Ank_2"/>
    <property type="match status" value="1"/>
</dbReference>
<keyword evidence="3" id="KW-1185">Reference proteome</keyword>
<dbReference type="PANTHER" id="PTHR24121">
    <property type="entry name" value="NO MECHANORECEPTOR POTENTIAL C, ISOFORM D-RELATED"/>
    <property type="match status" value="1"/>
</dbReference>
<accession>A0AAD4ILU8</accession>
<dbReference type="Proteomes" id="UP001190926">
    <property type="component" value="Unassembled WGS sequence"/>
</dbReference>
<name>A0AAD4ILU8_PERFH</name>
<comment type="caution">
    <text evidence="2">The sequence shown here is derived from an EMBL/GenBank/DDBJ whole genome shotgun (WGS) entry which is preliminary data.</text>
</comment>
<dbReference type="InterPro" id="IPR036770">
    <property type="entry name" value="Ankyrin_rpt-contain_sf"/>
</dbReference>
<dbReference type="SUPFAM" id="SSF48403">
    <property type="entry name" value="Ankyrin repeat"/>
    <property type="match status" value="1"/>
</dbReference>
<dbReference type="InterPro" id="IPR002110">
    <property type="entry name" value="Ankyrin_rpt"/>
</dbReference>
<feature type="compositionally biased region" description="Polar residues" evidence="1">
    <location>
        <begin position="161"/>
        <end position="181"/>
    </location>
</feature>
<feature type="region of interest" description="Disordered" evidence="1">
    <location>
        <begin position="161"/>
        <end position="182"/>
    </location>
</feature>
<reference evidence="2 3" key="1">
    <citation type="journal article" date="2021" name="Nat. Commun.">
        <title>Incipient diploidization of the medicinal plant Perilla within 10,000 years.</title>
        <authorList>
            <person name="Zhang Y."/>
            <person name="Shen Q."/>
            <person name="Leng L."/>
            <person name="Zhang D."/>
            <person name="Chen S."/>
            <person name="Shi Y."/>
            <person name="Ning Z."/>
            <person name="Chen S."/>
        </authorList>
    </citation>
    <scope>NUCLEOTIDE SEQUENCE [LARGE SCALE GENOMIC DNA]</scope>
    <source>
        <strain evidence="3">cv. PC099</strain>
    </source>
</reference>
<feature type="region of interest" description="Disordered" evidence="1">
    <location>
        <begin position="1"/>
        <end position="32"/>
    </location>
</feature>
<dbReference type="Gene3D" id="1.25.40.20">
    <property type="entry name" value="Ankyrin repeat-containing domain"/>
    <property type="match status" value="1"/>
</dbReference>
<evidence type="ECO:0000313" key="3">
    <source>
        <dbReference type="Proteomes" id="UP001190926"/>
    </source>
</evidence>
<evidence type="ECO:0000313" key="2">
    <source>
        <dbReference type="EMBL" id="KAH6754961.1"/>
    </source>
</evidence>
<feature type="compositionally biased region" description="Polar residues" evidence="1">
    <location>
        <begin position="1"/>
        <end position="29"/>
    </location>
</feature>
<dbReference type="EMBL" id="SDAM02029672">
    <property type="protein sequence ID" value="KAH6754961.1"/>
    <property type="molecule type" value="Genomic_DNA"/>
</dbReference>
<dbReference type="AlphaFoldDB" id="A0AAD4ILU8"/>
<protein>
    <submittedName>
        <fullName evidence="2">Uncharacterized protein</fullName>
    </submittedName>
</protein>
<evidence type="ECO:0000256" key="1">
    <source>
        <dbReference type="SAM" id="MobiDB-lite"/>
    </source>
</evidence>